<dbReference type="PANTHER" id="PTHR33191:SF58">
    <property type="entry name" value="RIPENING-RELATED PROTEIN 1"/>
    <property type="match status" value="1"/>
</dbReference>
<evidence type="ECO:0000256" key="1">
    <source>
        <dbReference type="ARBA" id="ARBA00004613"/>
    </source>
</evidence>
<dbReference type="InterPro" id="IPR036908">
    <property type="entry name" value="RlpA-like_sf"/>
</dbReference>
<dbReference type="EMBL" id="JAAARO010000018">
    <property type="protein sequence ID" value="KAF5731712.1"/>
    <property type="molecule type" value="Genomic_DNA"/>
</dbReference>
<dbReference type="Proteomes" id="UP000593562">
    <property type="component" value="Unassembled WGS sequence"/>
</dbReference>
<dbReference type="OrthoDB" id="406505at2759"/>
<evidence type="ECO:0000256" key="4">
    <source>
        <dbReference type="ARBA" id="ARBA00022729"/>
    </source>
</evidence>
<dbReference type="AlphaFoldDB" id="A0A7J7CC82"/>
<feature type="chain" id="PRO_5036205925" description="Ripening-related protein 1" evidence="5">
    <location>
        <begin position="28"/>
        <end position="189"/>
    </location>
</feature>
<reference evidence="7 8" key="1">
    <citation type="journal article" date="2020" name="Nat. Commun.">
        <title>Genome of Tripterygium wilfordii and identification of cytochrome P450 involved in triptolide biosynthesis.</title>
        <authorList>
            <person name="Tu L."/>
            <person name="Su P."/>
            <person name="Zhang Z."/>
            <person name="Gao L."/>
            <person name="Wang J."/>
            <person name="Hu T."/>
            <person name="Zhou J."/>
            <person name="Zhang Y."/>
            <person name="Zhao Y."/>
            <person name="Liu Y."/>
            <person name="Song Y."/>
            <person name="Tong Y."/>
            <person name="Lu Y."/>
            <person name="Yang J."/>
            <person name="Xu C."/>
            <person name="Jia M."/>
            <person name="Peters R.J."/>
            <person name="Huang L."/>
            <person name="Gao W."/>
        </authorList>
    </citation>
    <scope>NUCLEOTIDE SEQUENCE [LARGE SCALE GENOMIC DNA]</scope>
    <source>
        <strain evidence="8">cv. XIE 37</strain>
        <strain evidence="7">XIE 37</strain>
        <tissue evidence="7">Leaf</tissue>
    </source>
</reference>
<comment type="subcellular location">
    <subcellularLocation>
        <location evidence="1">Secreted</location>
    </subcellularLocation>
</comment>
<dbReference type="Pfam" id="PF24300">
    <property type="entry name" value="KWL1"/>
    <property type="match status" value="1"/>
</dbReference>
<name>A0A7J7CC82_TRIWF</name>
<dbReference type="EMBL" id="JAAARO010000018">
    <property type="protein sequence ID" value="KAF5731710.1"/>
    <property type="molecule type" value="Genomic_DNA"/>
</dbReference>
<dbReference type="PANTHER" id="PTHR33191">
    <property type="entry name" value="RIPENING-RELATED PROTEIN 2-RELATED"/>
    <property type="match status" value="1"/>
</dbReference>
<evidence type="ECO:0000313" key="7">
    <source>
        <dbReference type="EMBL" id="KAF5731712.1"/>
    </source>
</evidence>
<protein>
    <recommendedName>
        <fullName evidence="9">Ripening-related protein 1</fullName>
    </recommendedName>
</protein>
<evidence type="ECO:0008006" key="9">
    <source>
        <dbReference type="Google" id="ProtNLM"/>
    </source>
</evidence>
<evidence type="ECO:0000313" key="8">
    <source>
        <dbReference type="Proteomes" id="UP000593562"/>
    </source>
</evidence>
<evidence type="ECO:0000256" key="3">
    <source>
        <dbReference type="ARBA" id="ARBA00022525"/>
    </source>
</evidence>
<dbReference type="InParanoid" id="A0A7J7CC82"/>
<comment type="caution">
    <text evidence="7">The sequence shown here is derived from an EMBL/GenBank/DDBJ whole genome shotgun (WGS) entry which is preliminary data.</text>
</comment>
<gene>
    <name evidence="6" type="ORF">HS088_TW18G00394</name>
    <name evidence="7" type="ORF">HS088_TW18G00396</name>
</gene>
<feature type="signal peptide" evidence="5">
    <location>
        <begin position="1"/>
        <end position="27"/>
    </location>
</feature>
<sequence>MKSTVSFKSSAFLFVILIWTSCLDIEALQCSPSGKIKGKKPPPGQCNTENDSDCCKQGKFYPTYKCSPPVSGNTKAYLTLNSFQKGGDGGGPSECDNQYHSDDTPVVALSTGWFNNKGRCLHNITISANGRSVVAMVVDECDSTMGCDGDHDYQPPCPNNIVDASKAVWKALGVPHGQWGGLDITWSDA</sequence>
<accession>A0A7J7CC82</accession>
<dbReference type="CDD" id="cd22270">
    <property type="entry name" value="DPBB_kiwellin-like"/>
    <property type="match status" value="1"/>
</dbReference>
<dbReference type="InterPro" id="IPR039271">
    <property type="entry name" value="Kiwellin-like"/>
</dbReference>
<keyword evidence="4 5" id="KW-0732">Signal</keyword>
<organism evidence="7 8">
    <name type="scientific">Tripterygium wilfordii</name>
    <name type="common">Thunder God vine</name>
    <dbReference type="NCBI Taxonomy" id="458696"/>
    <lineage>
        <taxon>Eukaryota</taxon>
        <taxon>Viridiplantae</taxon>
        <taxon>Streptophyta</taxon>
        <taxon>Embryophyta</taxon>
        <taxon>Tracheophyta</taxon>
        <taxon>Spermatophyta</taxon>
        <taxon>Magnoliopsida</taxon>
        <taxon>eudicotyledons</taxon>
        <taxon>Gunneridae</taxon>
        <taxon>Pentapetalae</taxon>
        <taxon>rosids</taxon>
        <taxon>fabids</taxon>
        <taxon>Celastrales</taxon>
        <taxon>Celastraceae</taxon>
        <taxon>Tripterygium</taxon>
    </lineage>
</organism>
<dbReference type="SUPFAM" id="SSF50685">
    <property type="entry name" value="Barwin-like endoglucanases"/>
    <property type="match status" value="1"/>
</dbReference>
<evidence type="ECO:0000256" key="2">
    <source>
        <dbReference type="ARBA" id="ARBA00005592"/>
    </source>
</evidence>
<evidence type="ECO:0000256" key="5">
    <source>
        <dbReference type="SAM" id="SignalP"/>
    </source>
</evidence>
<proteinExistence type="inferred from homology"/>
<keyword evidence="3" id="KW-0964">Secreted</keyword>
<dbReference type="PROSITE" id="PS51257">
    <property type="entry name" value="PROKAR_LIPOPROTEIN"/>
    <property type="match status" value="1"/>
</dbReference>
<evidence type="ECO:0000313" key="6">
    <source>
        <dbReference type="EMBL" id="KAF5731710.1"/>
    </source>
</evidence>
<comment type="similarity">
    <text evidence="2">Belongs to the kiwellin family.</text>
</comment>
<dbReference type="GO" id="GO:0005576">
    <property type="term" value="C:extracellular region"/>
    <property type="evidence" value="ECO:0007669"/>
    <property type="project" value="UniProtKB-SubCell"/>
</dbReference>
<dbReference type="Gene3D" id="2.40.40.10">
    <property type="entry name" value="RlpA-like domain"/>
    <property type="match status" value="1"/>
</dbReference>
<keyword evidence="8" id="KW-1185">Reference proteome</keyword>